<evidence type="ECO:0000256" key="11">
    <source>
        <dbReference type="PIRSR" id="PIRSR601211-2"/>
    </source>
</evidence>
<feature type="binding site" evidence="11">
    <location>
        <position position="74"/>
    </location>
    <ligand>
        <name>Ca(2+)</name>
        <dbReference type="ChEBI" id="CHEBI:29108"/>
    </ligand>
</feature>
<feature type="binding site" evidence="11">
    <location>
        <position position="93"/>
    </location>
    <ligand>
        <name>Ca(2+)</name>
        <dbReference type="ChEBI" id="CHEBI:29108"/>
    </ligand>
</feature>
<feature type="disulfide bond" evidence="12">
    <location>
        <begin position="128"/>
        <end position="149"/>
    </location>
</feature>
<dbReference type="InterPro" id="IPR016090">
    <property type="entry name" value="PLA2-like_dom"/>
</dbReference>
<keyword evidence="8 14" id="KW-0443">Lipid metabolism</keyword>
<dbReference type="PANTHER" id="PTHR11716:SF47">
    <property type="entry name" value="PHOSPHOLIPASE A2-ALPHA"/>
    <property type="match status" value="1"/>
</dbReference>
<feature type="binding site" evidence="11">
    <location>
        <position position="76"/>
    </location>
    <ligand>
        <name>Ca(2+)</name>
        <dbReference type="ChEBI" id="CHEBI:29108"/>
    </ligand>
</feature>
<evidence type="ECO:0000256" key="8">
    <source>
        <dbReference type="ARBA" id="ARBA00023098"/>
    </source>
</evidence>
<dbReference type="GO" id="GO:0004623">
    <property type="term" value="F:phospholipase A2 activity"/>
    <property type="evidence" value="ECO:0007669"/>
    <property type="project" value="UniProtKB-EC"/>
</dbReference>
<keyword evidence="14" id="KW-0732">Signal</keyword>
<dbReference type="InterPro" id="IPR033113">
    <property type="entry name" value="PLA2_histidine"/>
</dbReference>
<dbReference type="GO" id="GO:0050482">
    <property type="term" value="P:arachidonate secretion"/>
    <property type="evidence" value="ECO:0007669"/>
    <property type="project" value="InterPro"/>
</dbReference>
<comment type="similarity">
    <text evidence="13">Belongs to the phospholipase A2 family.</text>
</comment>
<evidence type="ECO:0000256" key="10">
    <source>
        <dbReference type="PIRSR" id="PIRSR601211-1"/>
    </source>
</evidence>
<keyword evidence="3 14" id="KW-0964">Secreted</keyword>
<dbReference type="OMA" id="CKTTICM"/>
<organism evidence="16 17">
    <name type="scientific">Patiria miniata</name>
    <name type="common">Bat star</name>
    <name type="synonym">Asterina miniata</name>
    <dbReference type="NCBI Taxonomy" id="46514"/>
    <lineage>
        <taxon>Eukaryota</taxon>
        <taxon>Metazoa</taxon>
        <taxon>Echinodermata</taxon>
        <taxon>Eleutherozoa</taxon>
        <taxon>Asterozoa</taxon>
        <taxon>Asteroidea</taxon>
        <taxon>Valvatacea</taxon>
        <taxon>Valvatida</taxon>
        <taxon>Asterinidae</taxon>
        <taxon>Patiria</taxon>
    </lineage>
</organism>
<evidence type="ECO:0000313" key="16">
    <source>
        <dbReference type="EnsemblMetazoa" id="XP_038049604.1"/>
    </source>
</evidence>
<dbReference type="AlphaFoldDB" id="A0A913ZDM6"/>
<name>A0A913ZDM6_PATMI</name>
<feature type="binding site" evidence="11">
    <location>
        <position position="72"/>
    </location>
    <ligand>
        <name>Ca(2+)</name>
        <dbReference type="ChEBI" id="CHEBI:29108"/>
    </ligand>
</feature>
<dbReference type="InterPro" id="IPR001211">
    <property type="entry name" value="PLA2"/>
</dbReference>
<feature type="active site" evidence="10">
    <location>
        <position position="152"/>
    </location>
</feature>
<comment type="catalytic activity">
    <reaction evidence="14">
        <text>a 1,2-diacyl-sn-glycero-3-phosphocholine + H2O = a 1-acyl-sn-glycero-3-phosphocholine + a fatty acid + H(+)</text>
        <dbReference type="Rhea" id="RHEA:15801"/>
        <dbReference type="ChEBI" id="CHEBI:15377"/>
        <dbReference type="ChEBI" id="CHEBI:15378"/>
        <dbReference type="ChEBI" id="CHEBI:28868"/>
        <dbReference type="ChEBI" id="CHEBI:57643"/>
        <dbReference type="ChEBI" id="CHEBI:58168"/>
        <dbReference type="EC" id="3.1.1.4"/>
    </reaction>
</comment>
<evidence type="ECO:0000256" key="14">
    <source>
        <dbReference type="RuleBase" id="RU361236"/>
    </source>
</evidence>
<dbReference type="GO" id="GO:0005509">
    <property type="term" value="F:calcium ion binding"/>
    <property type="evidence" value="ECO:0007669"/>
    <property type="project" value="InterPro"/>
</dbReference>
<dbReference type="RefSeq" id="XP_038049604.1">
    <property type="nucleotide sequence ID" value="XM_038193676.1"/>
</dbReference>
<dbReference type="PROSITE" id="PS00119">
    <property type="entry name" value="PA2_ASP"/>
    <property type="match status" value="1"/>
</dbReference>
<dbReference type="GO" id="GO:0005576">
    <property type="term" value="C:extracellular region"/>
    <property type="evidence" value="ECO:0007669"/>
    <property type="project" value="UniProtKB-SubCell"/>
</dbReference>
<feature type="active site" evidence="10">
    <location>
        <position position="92"/>
    </location>
</feature>
<dbReference type="EnsemblMetazoa" id="XM_038193676.1">
    <property type="protein sequence ID" value="XP_038049604.1"/>
    <property type="gene ID" value="LOC119723129"/>
</dbReference>
<evidence type="ECO:0000313" key="17">
    <source>
        <dbReference type="Proteomes" id="UP000887568"/>
    </source>
</evidence>
<evidence type="ECO:0000256" key="3">
    <source>
        <dbReference type="ARBA" id="ARBA00022525"/>
    </source>
</evidence>
<dbReference type="GO" id="GO:0016042">
    <property type="term" value="P:lipid catabolic process"/>
    <property type="evidence" value="ECO:0007669"/>
    <property type="project" value="UniProtKB-KW"/>
</dbReference>
<sequence>MARMCAAVFVSALLSCLCTSSYVGLTDAGVPANRATQDVGIKAAPQLAELSACATGLSLYQGGLDYNGYGCYCGIGGTGSPLDETDTCCYIHDNCYLQSPCSSSLLYYSIPYKCSTSGCRTDDVTITCSGASSYPWYYGGEKDCAEAICNCDRAFAFCLKETRPTFNPAYRNWSNSKC</sequence>
<dbReference type="PROSITE" id="PS51257">
    <property type="entry name" value="PROKAR_LIPOPROTEIN"/>
    <property type="match status" value="1"/>
</dbReference>
<dbReference type="Proteomes" id="UP000887568">
    <property type="component" value="Unplaced"/>
</dbReference>
<evidence type="ECO:0000256" key="12">
    <source>
        <dbReference type="PIRSR" id="PIRSR601211-3"/>
    </source>
</evidence>
<feature type="signal peptide" evidence="14">
    <location>
        <begin position="1"/>
        <end position="28"/>
    </location>
</feature>
<keyword evidence="6 11" id="KW-0106">Calcium</keyword>
<dbReference type="InterPro" id="IPR033112">
    <property type="entry name" value="PLA2_Asp_AS"/>
</dbReference>
<keyword evidence="9 12" id="KW-1015">Disulfide bond</keyword>
<comment type="subcellular location">
    <subcellularLocation>
        <location evidence="1 14">Secreted</location>
    </subcellularLocation>
</comment>
<evidence type="ECO:0000256" key="9">
    <source>
        <dbReference type="ARBA" id="ARBA00023157"/>
    </source>
</evidence>
<evidence type="ECO:0000259" key="15">
    <source>
        <dbReference type="SMART" id="SM00085"/>
    </source>
</evidence>
<keyword evidence="17" id="KW-1185">Reference proteome</keyword>
<comment type="cofactor">
    <cofactor evidence="11">
        <name>Ca(2+)</name>
        <dbReference type="ChEBI" id="CHEBI:29108"/>
    </cofactor>
    <text evidence="11">Binds 1 Ca(2+) ion per subunit.</text>
</comment>
<dbReference type="SUPFAM" id="SSF48619">
    <property type="entry name" value="Phospholipase A2, PLA2"/>
    <property type="match status" value="1"/>
</dbReference>
<reference evidence="16" key="1">
    <citation type="submission" date="2022-11" db="UniProtKB">
        <authorList>
            <consortium name="EnsemblMetazoa"/>
        </authorList>
    </citation>
    <scope>IDENTIFICATION</scope>
</reference>
<evidence type="ECO:0000256" key="1">
    <source>
        <dbReference type="ARBA" id="ARBA00004613"/>
    </source>
</evidence>
<keyword evidence="7" id="KW-0442">Lipid degradation</keyword>
<feature type="chain" id="PRO_5038158213" description="Phospholipase A2" evidence="14">
    <location>
        <begin position="29"/>
        <end position="178"/>
    </location>
</feature>
<evidence type="ECO:0000256" key="6">
    <source>
        <dbReference type="ARBA" id="ARBA00022837"/>
    </source>
</evidence>
<dbReference type="PRINTS" id="PR00389">
    <property type="entry name" value="PHPHLIPASEA2"/>
</dbReference>
<feature type="disulfide bond" evidence="12">
    <location>
        <begin position="101"/>
        <end position="144"/>
    </location>
</feature>
<dbReference type="OrthoDB" id="5841574at2759"/>
<evidence type="ECO:0000256" key="7">
    <source>
        <dbReference type="ARBA" id="ARBA00022963"/>
    </source>
</evidence>
<dbReference type="PANTHER" id="PTHR11716">
    <property type="entry name" value="PHOSPHOLIPASE A2 FAMILY MEMBER"/>
    <property type="match status" value="1"/>
</dbReference>
<keyword evidence="5 14" id="KW-0378">Hydrolase</keyword>
<dbReference type="GO" id="GO:0006644">
    <property type="term" value="P:phospholipid metabolic process"/>
    <property type="evidence" value="ECO:0007669"/>
    <property type="project" value="InterPro"/>
</dbReference>
<keyword evidence="4 11" id="KW-0479">Metal-binding</keyword>
<accession>A0A913ZDM6</accession>
<evidence type="ECO:0000256" key="5">
    <source>
        <dbReference type="ARBA" id="ARBA00022801"/>
    </source>
</evidence>
<dbReference type="GeneID" id="119723129"/>
<protein>
    <recommendedName>
        <fullName evidence="2 14">Phospholipase A2</fullName>
        <ecNumber evidence="2 14">3.1.1.4</ecNumber>
    </recommendedName>
</protein>
<evidence type="ECO:0000256" key="2">
    <source>
        <dbReference type="ARBA" id="ARBA00013278"/>
    </source>
</evidence>
<dbReference type="Gene3D" id="1.20.90.10">
    <property type="entry name" value="Phospholipase A2 domain"/>
    <property type="match status" value="1"/>
</dbReference>
<proteinExistence type="inferred from homology"/>
<dbReference type="InterPro" id="IPR036444">
    <property type="entry name" value="PLipase_A2_dom_sf"/>
</dbReference>
<feature type="disulfide bond" evidence="12">
    <location>
        <begin position="95"/>
        <end position="151"/>
    </location>
</feature>
<dbReference type="PROSITE" id="PS00118">
    <property type="entry name" value="PA2_HIS"/>
    <property type="match status" value="1"/>
</dbReference>
<dbReference type="EC" id="3.1.1.4" evidence="2 14"/>
<feature type="disulfide bond" evidence="12">
    <location>
        <begin position="73"/>
        <end position="89"/>
    </location>
</feature>
<feature type="domain" description="Phospholipase A2-like central" evidence="15">
    <location>
        <begin position="43"/>
        <end position="177"/>
    </location>
</feature>
<dbReference type="Pfam" id="PF00068">
    <property type="entry name" value="Phospholip_A2_1"/>
    <property type="match status" value="1"/>
</dbReference>
<evidence type="ECO:0000256" key="13">
    <source>
        <dbReference type="RuleBase" id="RU003654"/>
    </source>
</evidence>
<dbReference type="SMART" id="SM00085">
    <property type="entry name" value="PA2c"/>
    <property type="match status" value="1"/>
</dbReference>
<feature type="disulfide bond" evidence="12">
    <location>
        <begin position="88"/>
        <end position="158"/>
    </location>
</feature>
<evidence type="ECO:0000256" key="4">
    <source>
        <dbReference type="ARBA" id="ARBA00022723"/>
    </source>
</evidence>